<comment type="catalytic activity">
    <reaction evidence="9">
        <text>3 propionate 3-nitronate + 3 O2 + H2O = 3 3-oxopropanoate + 2 nitrate + nitrite + H2O2 + 3 H(+)</text>
        <dbReference type="Rhea" id="RHEA:57332"/>
        <dbReference type="ChEBI" id="CHEBI:15377"/>
        <dbReference type="ChEBI" id="CHEBI:15378"/>
        <dbReference type="ChEBI" id="CHEBI:15379"/>
        <dbReference type="ChEBI" id="CHEBI:16240"/>
        <dbReference type="ChEBI" id="CHEBI:16301"/>
        <dbReference type="ChEBI" id="CHEBI:17632"/>
        <dbReference type="ChEBI" id="CHEBI:33190"/>
        <dbReference type="ChEBI" id="CHEBI:136067"/>
    </reaction>
</comment>
<comment type="similarity">
    <text evidence="2">Belongs to the nitronate monooxygenase family. NMO class I subfamily.</text>
</comment>
<dbReference type="InterPro" id="IPR004136">
    <property type="entry name" value="NMO"/>
</dbReference>
<keyword evidence="11" id="KW-1185">Reference proteome</keyword>
<accession>A0ABT3R414</accession>
<organism evidence="10 11">
    <name type="scientific">Roseibium salinum</name>
    <dbReference type="NCBI Taxonomy" id="1604349"/>
    <lineage>
        <taxon>Bacteria</taxon>
        <taxon>Pseudomonadati</taxon>
        <taxon>Pseudomonadota</taxon>
        <taxon>Alphaproteobacteria</taxon>
        <taxon>Hyphomicrobiales</taxon>
        <taxon>Stappiaceae</taxon>
        <taxon>Roseibium</taxon>
    </lineage>
</organism>
<keyword evidence="6" id="KW-0560">Oxidoreductase</keyword>
<reference evidence="10 11" key="1">
    <citation type="journal article" date="2016" name="Int. J. Syst. Evol. Microbiol.">
        <title>Labrenzia salina sp. nov., isolated from the rhizosphere of the halophyte Arthrocnemum macrostachyum.</title>
        <authorList>
            <person name="Camacho M."/>
            <person name="Redondo-Gomez S."/>
            <person name="Rodriguez-Llorente I."/>
            <person name="Rohde M."/>
            <person name="Sproer C."/>
            <person name="Schumann P."/>
            <person name="Klenk H.P."/>
            <person name="Montero-Calasanz M.D.C."/>
        </authorList>
    </citation>
    <scope>NUCLEOTIDE SEQUENCE [LARGE SCALE GENOMIC DNA]</scope>
    <source>
        <strain evidence="10 11">DSM 29163</strain>
    </source>
</reference>
<keyword evidence="5" id="KW-0288">FMN</keyword>
<proteinExistence type="inferred from homology"/>
<evidence type="ECO:0000256" key="7">
    <source>
        <dbReference type="ARBA" id="ARBA00023033"/>
    </source>
</evidence>
<evidence type="ECO:0000313" key="11">
    <source>
        <dbReference type="Proteomes" id="UP001300261"/>
    </source>
</evidence>
<evidence type="ECO:0000256" key="5">
    <source>
        <dbReference type="ARBA" id="ARBA00022643"/>
    </source>
</evidence>
<evidence type="ECO:0000256" key="8">
    <source>
        <dbReference type="ARBA" id="ARBA00031155"/>
    </source>
</evidence>
<dbReference type="PANTHER" id="PTHR42747">
    <property type="entry name" value="NITRONATE MONOOXYGENASE-RELATED"/>
    <property type="match status" value="1"/>
</dbReference>
<name>A0ABT3R414_9HYPH</name>
<protein>
    <recommendedName>
        <fullName evidence="8">Propionate 3-nitronate monooxygenase</fullName>
    </recommendedName>
</protein>
<dbReference type="Proteomes" id="UP001300261">
    <property type="component" value="Unassembled WGS sequence"/>
</dbReference>
<dbReference type="InterPro" id="IPR013785">
    <property type="entry name" value="Aldolase_TIM"/>
</dbReference>
<evidence type="ECO:0000256" key="3">
    <source>
        <dbReference type="ARBA" id="ARBA00022575"/>
    </source>
</evidence>
<evidence type="ECO:0000256" key="1">
    <source>
        <dbReference type="ARBA" id="ARBA00001917"/>
    </source>
</evidence>
<evidence type="ECO:0000256" key="4">
    <source>
        <dbReference type="ARBA" id="ARBA00022630"/>
    </source>
</evidence>
<comment type="caution">
    <text evidence="10">The sequence shown here is derived from an EMBL/GenBank/DDBJ whole genome shotgun (WGS) entry which is preliminary data.</text>
</comment>
<evidence type="ECO:0000256" key="9">
    <source>
        <dbReference type="ARBA" id="ARBA00049401"/>
    </source>
</evidence>
<keyword evidence="7 10" id="KW-0503">Monooxygenase</keyword>
<dbReference type="SUPFAM" id="SSF51412">
    <property type="entry name" value="Inosine monophosphate dehydrogenase (IMPDH)"/>
    <property type="match status" value="1"/>
</dbReference>
<gene>
    <name evidence="10" type="ORF">ON753_16785</name>
</gene>
<dbReference type="CDD" id="cd04730">
    <property type="entry name" value="NPD_like"/>
    <property type="match status" value="1"/>
</dbReference>
<dbReference type="Pfam" id="PF03060">
    <property type="entry name" value="NMO"/>
    <property type="match status" value="1"/>
</dbReference>
<evidence type="ECO:0000256" key="6">
    <source>
        <dbReference type="ARBA" id="ARBA00023002"/>
    </source>
</evidence>
<keyword evidence="3" id="KW-0216">Detoxification</keyword>
<keyword evidence="4" id="KW-0285">Flavoprotein</keyword>
<dbReference type="EMBL" id="JAPEVI010000003">
    <property type="protein sequence ID" value="MCX2724011.1"/>
    <property type="molecule type" value="Genomic_DNA"/>
</dbReference>
<dbReference type="RefSeq" id="WP_265963759.1">
    <property type="nucleotide sequence ID" value="NZ_JAPEVI010000003.1"/>
</dbReference>
<comment type="cofactor">
    <cofactor evidence="1">
        <name>FMN</name>
        <dbReference type="ChEBI" id="CHEBI:58210"/>
    </cofactor>
</comment>
<evidence type="ECO:0000313" key="10">
    <source>
        <dbReference type="EMBL" id="MCX2724011.1"/>
    </source>
</evidence>
<evidence type="ECO:0000256" key="2">
    <source>
        <dbReference type="ARBA" id="ARBA00009881"/>
    </source>
</evidence>
<dbReference type="PANTHER" id="PTHR42747:SF3">
    <property type="entry name" value="NITRONATE MONOOXYGENASE-RELATED"/>
    <property type="match status" value="1"/>
</dbReference>
<dbReference type="GO" id="GO:0004497">
    <property type="term" value="F:monooxygenase activity"/>
    <property type="evidence" value="ECO:0007669"/>
    <property type="project" value="UniProtKB-KW"/>
</dbReference>
<sequence>MWPDRRIQDLFGIELPIIQAPMAGAGLAELAIAVSEAGGLGSLPCALLDPDQVRSQFGIIRQQTARPINVNFFCHRSPEPDAEQEAAWRRRLAPYYRELDLDPDVPVQASNRSPFDDEFCLLVEDLRPEVVSFHFGLPERRLLDRVLATGANVLSSATTVDEARWLEAEGCHAIIAQGSEAGGHRGMFRTGDVATQIGTFSLVPQVADAVGVPVIAAGGIADGRGIAAAFSLGASAVQIGTAYLFSPEATIAEPHRQALTTAAAHETALTNVFTGRPARSILNRLVREVGPISSTAPAFPLAGGALAPLRAASEPSGSGEFMSLWSGQSARLCRPMAAGELTRRLADEALDRLQSSRAG</sequence>
<dbReference type="Gene3D" id="3.20.20.70">
    <property type="entry name" value="Aldolase class I"/>
    <property type="match status" value="1"/>
</dbReference>